<keyword evidence="4" id="KW-1185">Reference proteome</keyword>
<dbReference type="PANTHER" id="PTHR21240">
    <property type="entry name" value="2-AMINO-3-CARBOXYLMUCONATE-6-SEMIALDEHYDE DECARBOXYLASE"/>
    <property type="match status" value="1"/>
</dbReference>
<evidence type="ECO:0000313" key="4">
    <source>
        <dbReference type="Proteomes" id="UP001597024"/>
    </source>
</evidence>
<sequence length="424" mass="47368">MSSPFHADGCEVTAERFGENAFLVTVDGPRGEQVLLKAPGWRHTKLTDLVAKRHLTWDDGQVLIDIPAGRPAWLMVFDPPPQVSIFDFDPDPVLLTPRSPVERARFPVVDIHAHLCLASQTAAERVALMDELNISLVVTSAFAERKETTADSARRFSDVAPGRFRAAATVDWSLASRPGGAALMAGRLASDVAEHGAVLVGEMHDKGFGVDDPGAGPVPEDPMYLDDPRLDEFWAAASDLGTPVIMHCGDDIAFYRPWDERNEALRRLYLAPWSRRRSGGLSHEEIHDRRDRLLTRFPRLTVIAAHLDGCAERLDLVEERLRRHPNLHLELGARHRTLARQPRHAARFLERWAGRVLFGGDKVQDRTAYTEQFRVLESDDDAFRPAGHVEPWPLYGLGLPDEVLRALYSETALRLIPALSRHTA</sequence>
<dbReference type="InterPro" id="IPR006680">
    <property type="entry name" value="Amidohydro-rel"/>
</dbReference>
<dbReference type="PANTHER" id="PTHR21240:SF28">
    <property type="entry name" value="ISO-OROTATE DECARBOXYLASE (EUROFUNG)"/>
    <property type="match status" value="1"/>
</dbReference>
<dbReference type="EMBL" id="JBHTHX010000164">
    <property type="protein sequence ID" value="MFD0884424.1"/>
    <property type="molecule type" value="Genomic_DNA"/>
</dbReference>
<evidence type="ECO:0000256" key="1">
    <source>
        <dbReference type="ARBA" id="ARBA00023239"/>
    </source>
</evidence>
<reference evidence="4" key="1">
    <citation type="journal article" date="2019" name="Int. J. Syst. Evol. Microbiol.">
        <title>The Global Catalogue of Microorganisms (GCM) 10K type strain sequencing project: providing services to taxonomists for standard genome sequencing and annotation.</title>
        <authorList>
            <consortium name="The Broad Institute Genomics Platform"/>
            <consortium name="The Broad Institute Genome Sequencing Center for Infectious Disease"/>
            <person name="Wu L."/>
            <person name="Ma J."/>
        </authorList>
    </citation>
    <scope>NUCLEOTIDE SEQUENCE [LARGE SCALE GENOMIC DNA]</scope>
    <source>
        <strain evidence="4">CCUG 62974</strain>
    </source>
</reference>
<proteinExistence type="predicted"/>
<dbReference type="Pfam" id="PF04909">
    <property type="entry name" value="Amidohydro_2"/>
    <property type="match status" value="1"/>
</dbReference>
<dbReference type="Proteomes" id="UP001597024">
    <property type="component" value="Unassembled WGS sequence"/>
</dbReference>
<gene>
    <name evidence="3" type="ORF">ACFQ08_07635</name>
</gene>
<accession>A0ABW3DN74</accession>
<dbReference type="InterPro" id="IPR032466">
    <property type="entry name" value="Metal_Hydrolase"/>
</dbReference>
<feature type="domain" description="Amidohydrolase-related" evidence="2">
    <location>
        <begin position="109"/>
        <end position="416"/>
    </location>
</feature>
<keyword evidence="1" id="KW-0456">Lyase</keyword>
<protein>
    <submittedName>
        <fullName evidence="3">Amidohydrolase family protein</fullName>
    </submittedName>
</protein>
<comment type="caution">
    <text evidence="3">The sequence shown here is derived from an EMBL/GenBank/DDBJ whole genome shotgun (WGS) entry which is preliminary data.</text>
</comment>
<evidence type="ECO:0000259" key="2">
    <source>
        <dbReference type="Pfam" id="PF04909"/>
    </source>
</evidence>
<dbReference type="InterPro" id="IPR032465">
    <property type="entry name" value="ACMSD"/>
</dbReference>
<dbReference type="Gene3D" id="3.20.20.140">
    <property type="entry name" value="Metal-dependent hydrolases"/>
    <property type="match status" value="1"/>
</dbReference>
<dbReference type="SUPFAM" id="SSF51556">
    <property type="entry name" value="Metallo-dependent hydrolases"/>
    <property type="match status" value="1"/>
</dbReference>
<evidence type="ECO:0000313" key="3">
    <source>
        <dbReference type="EMBL" id="MFD0884424.1"/>
    </source>
</evidence>
<name>A0ABW3DN74_9ACTN</name>
<organism evidence="3 4">
    <name type="scientific">Streptosporangium algeriense</name>
    <dbReference type="NCBI Taxonomy" id="1682748"/>
    <lineage>
        <taxon>Bacteria</taxon>
        <taxon>Bacillati</taxon>
        <taxon>Actinomycetota</taxon>
        <taxon>Actinomycetes</taxon>
        <taxon>Streptosporangiales</taxon>
        <taxon>Streptosporangiaceae</taxon>
        <taxon>Streptosporangium</taxon>
    </lineage>
</organism>